<sequence length="114" mass="11738">MCAFRSGLLSDLAPFLQFLRSLPCLHHPNSALLAQSPHLPHPLMGSGSPLFHLCLGPGLPVPSSPSPPPRDIPIGPFPRVGQGTGVLSSASRSPLQPPSIPPETALQGSSAAQA</sequence>
<accession>A0ABN8ZF47</accession>
<name>A0ABN8ZF47_RANTA</name>
<keyword evidence="3" id="KW-1185">Reference proteome</keyword>
<evidence type="ECO:0000313" key="3">
    <source>
        <dbReference type="Proteomes" id="UP001176941"/>
    </source>
</evidence>
<evidence type="ECO:0000313" key="2">
    <source>
        <dbReference type="EMBL" id="CAI9171213.1"/>
    </source>
</evidence>
<feature type="region of interest" description="Disordered" evidence="1">
    <location>
        <begin position="61"/>
        <end position="114"/>
    </location>
</feature>
<reference evidence="2" key="1">
    <citation type="submission" date="2023-04" db="EMBL/GenBank/DDBJ databases">
        <authorList>
            <consortium name="ELIXIR-Norway"/>
        </authorList>
    </citation>
    <scope>NUCLEOTIDE SEQUENCE [LARGE SCALE GENOMIC DNA]</scope>
</reference>
<evidence type="ECO:0000256" key="1">
    <source>
        <dbReference type="SAM" id="MobiDB-lite"/>
    </source>
</evidence>
<gene>
    <name evidence="2" type="ORF">MRATA1EN1_LOCUS20175</name>
</gene>
<feature type="compositionally biased region" description="Polar residues" evidence="1">
    <location>
        <begin position="85"/>
        <end position="94"/>
    </location>
</feature>
<proteinExistence type="predicted"/>
<feature type="compositionally biased region" description="Pro residues" evidence="1">
    <location>
        <begin position="61"/>
        <end position="71"/>
    </location>
</feature>
<protein>
    <submittedName>
        <fullName evidence="2">Uncharacterized protein</fullName>
    </submittedName>
</protein>
<organism evidence="2 3">
    <name type="scientific">Rangifer tarandus platyrhynchus</name>
    <name type="common">Svalbard reindeer</name>
    <dbReference type="NCBI Taxonomy" id="3082113"/>
    <lineage>
        <taxon>Eukaryota</taxon>
        <taxon>Metazoa</taxon>
        <taxon>Chordata</taxon>
        <taxon>Craniata</taxon>
        <taxon>Vertebrata</taxon>
        <taxon>Euteleostomi</taxon>
        <taxon>Mammalia</taxon>
        <taxon>Eutheria</taxon>
        <taxon>Laurasiatheria</taxon>
        <taxon>Artiodactyla</taxon>
        <taxon>Ruminantia</taxon>
        <taxon>Pecora</taxon>
        <taxon>Cervidae</taxon>
        <taxon>Odocoileinae</taxon>
        <taxon>Rangifer</taxon>
    </lineage>
</organism>
<dbReference type="Proteomes" id="UP001176941">
    <property type="component" value="Chromosome 30"/>
</dbReference>
<dbReference type="EMBL" id="OX459966">
    <property type="protein sequence ID" value="CAI9171213.1"/>
    <property type="molecule type" value="Genomic_DNA"/>
</dbReference>